<proteinExistence type="predicted"/>
<organism evidence="1">
    <name type="scientific">marine sediment metagenome</name>
    <dbReference type="NCBI Taxonomy" id="412755"/>
    <lineage>
        <taxon>unclassified sequences</taxon>
        <taxon>metagenomes</taxon>
        <taxon>ecological metagenomes</taxon>
    </lineage>
</organism>
<dbReference type="AlphaFoldDB" id="X1LLU8"/>
<evidence type="ECO:0000313" key="1">
    <source>
        <dbReference type="EMBL" id="GAI06806.1"/>
    </source>
</evidence>
<gene>
    <name evidence="1" type="ORF">S06H3_08193</name>
</gene>
<comment type="caution">
    <text evidence="1">The sequence shown here is derived from an EMBL/GenBank/DDBJ whole genome shotgun (WGS) entry which is preliminary data.</text>
</comment>
<dbReference type="EMBL" id="BARV01003424">
    <property type="protein sequence ID" value="GAI06806.1"/>
    <property type="molecule type" value="Genomic_DNA"/>
</dbReference>
<name>X1LLU8_9ZZZZ</name>
<reference evidence="1" key="1">
    <citation type="journal article" date="2014" name="Front. Microbiol.">
        <title>High frequency of phylogenetically diverse reductive dehalogenase-homologous genes in deep subseafloor sedimentary metagenomes.</title>
        <authorList>
            <person name="Kawai M."/>
            <person name="Futagami T."/>
            <person name="Toyoda A."/>
            <person name="Takaki Y."/>
            <person name="Nishi S."/>
            <person name="Hori S."/>
            <person name="Arai W."/>
            <person name="Tsubouchi T."/>
            <person name="Morono Y."/>
            <person name="Uchiyama I."/>
            <person name="Ito T."/>
            <person name="Fujiyama A."/>
            <person name="Inagaki F."/>
            <person name="Takami H."/>
        </authorList>
    </citation>
    <scope>NUCLEOTIDE SEQUENCE</scope>
    <source>
        <strain evidence="1">Expedition CK06-06</strain>
    </source>
</reference>
<protein>
    <submittedName>
        <fullName evidence="1">Uncharacterized protein</fullName>
    </submittedName>
</protein>
<accession>X1LLU8</accession>
<sequence length="150" mass="17720">MFQSYEEALKAILEKAQEIVARETLRRRPPRVVAPPPPRIIHRVPEERDEIPMMVARIPPEPYWRTHAMLQTEHKRKAVTIEPILQFTSILAVWIEQINPEFVYVGYDNHNCRLPEPSLAETMKLIEQLEVFTEVRTKTIRKAWWEPSKG</sequence>